<accession>A0ABR7LV74</accession>
<name>A0ABR7LV74_9ACTN</name>
<proteinExistence type="predicted"/>
<evidence type="ECO:0000256" key="1">
    <source>
        <dbReference type="SAM" id="MobiDB-lite"/>
    </source>
</evidence>
<feature type="region of interest" description="Disordered" evidence="1">
    <location>
        <begin position="337"/>
        <end position="358"/>
    </location>
</feature>
<dbReference type="EMBL" id="JABVEC010000021">
    <property type="protein sequence ID" value="MBC6468755.1"/>
    <property type="molecule type" value="Genomic_DNA"/>
</dbReference>
<gene>
    <name evidence="2" type="ORF">HKK74_25130</name>
</gene>
<dbReference type="RefSeq" id="WP_187245807.1">
    <property type="nucleotide sequence ID" value="NZ_BAAAOK010000035.1"/>
</dbReference>
<evidence type="ECO:0000313" key="2">
    <source>
        <dbReference type="EMBL" id="MBC6468755.1"/>
    </source>
</evidence>
<keyword evidence="3" id="KW-1185">Reference proteome</keyword>
<organism evidence="2 3">
    <name type="scientific">Actinomadura alba</name>
    <dbReference type="NCBI Taxonomy" id="406431"/>
    <lineage>
        <taxon>Bacteria</taxon>
        <taxon>Bacillati</taxon>
        <taxon>Actinomycetota</taxon>
        <taxon>Actinomycetes</taxon>
        <taxon>Streptosporangiales</taxon>
        <taxon>Thermomonosporaceae</taxon>
        <taxon>Actinomadura</taxon>
    </lineage>
</organism>
<sequence>MALVVTFTGRTPLPAPGAGTGFKIWSYRIDPSGPGELQVGQRIAFGLPSAVDVQNPDSYPGVPQLAATFLQRDPSSSRQYVGRLITSPGVQTLSFVAPAAESTCEVFLVKASSGQAWASLPFATTQGGNPAHVQVLPAPVVGPPVFNGRPVPDFAGTLPYASEVFGVYQPLAGWFGAQNTLRAQAGTGDHEPAGLSRESFSGAAARTLRDENLTALTERFAAAAQGVLSPVGLVNLFRQYFFEFDTFLGAPAGHLWISPGGTVEVVETSTRRTLVEKFAEQAEETSRKVEESLTRQDDVADAVKEENANDTKLGVSVTGGVNAPIYHADASASFSTQSTVKSSSEQTHKHTRTQSAKVSSEIKRNFKTTFKTVTETTDTSSRRYVVQNTTDQLVNYELRRKMRKVGVQLQHIGTRLSWQVYFNSPGRDLGLGDLVDIVPAPDLTALKPPEVLPPAAEKQVPFRLDVPFLHDAGPDDEAVETYTPHPDNIDRGVNTSTVGNDDTIQFFFEFPLPPIPAGYALTKIASIDVHGAQVQFTITAPDMGTNPDPVKNTLKVRLTYANFQGKKSMPFDIVIIYTPTDEAQEAIDQINADAAAAYNEQVAQLQRAAYGNAVRNRLKLVSSMRSRPPEDLRSEERQTVFGKLVHRLGLGEDPHLGSELIRQIFDVDEMLYFVAPDFWRPSTTVTHPTESSLGRYPVPAPISAPDASKPLAGATVAGWYSHTDMTNALDPQGQATPEWRVNYLITEETRPAPLGSSLGWLIQIDGDERRNEFLNAAWAKAVLPVRPGHELAALDWLADVEGEAALGLTYPFQPGDPPEYEGLTVEEVLRKVAEKLQESNTDVENLLATEEVYETGFDPLAGGFRPAEPYQVFDQWVEILPTDQVAAVQVRYDPKTGQQL</sequence>
<comment type="caution">
    <text evidence="2">The sequence shown here is derived from an EMBL/GenBank/DDBJ whole genome shotgun (WGS) entry which is preliminary data.</text>
</comment>
<dbReference type="Proteomes" id="UP000805614">
    <property type="component" value="Unassembled WGS sequence"/>
</dbReference>
<protein>
    <submittedName>
        <fullName evidence="2">Uncharacterized protein</fullName>
    </submittedName>
</protein>
<reference evidence="2 3" key="1">
    <citation type="submission" date="2020-06" db="EMBL/GenBank/DDBJ databases">
        <title>Actinomadura xiongansis sp. nov., isolated from soil of Baiyangdian.</title>
        <authorList>
            <person name="Zhang X."/>
        </authorList>
    </citation>
    <scope>NUCLEOTIDE SEQUENCE [LARGE SCALE GENOMIC DNA]</scope>
    <source>
        <strain evidence="2 3">HBUM206468</strain>
    </source>
</reference>
<evidence type="ECO:0000313" key="3">
    <source>
        <dbReference type="Proteomes" id="UP000805614"/>
    </source>
</evidence>